<evidence type="ECO:0000259" key="1">
    <source>
        <dbReference type="Pfam" id="PF23948"/>
    </source>
</evidence>
<dbReference type="AlphaFoldDB" id="A0A9P6STP8"/>
<feature type="domain" description="Arm-like repeat" evidence="1">
    <location>
        <begin position="245"/>
        <end position="530"/>
    </location>
</feature>
<dbReference type="InterPro" id="IPR056251">
    <property type="entry name" value="Arm_rpt_dom"/>
</dbReference>
<dbReference type="EMBL" id="JAAAHW010000545">
    <property type="protein sequence ID" value="KAG0001291.1"/>
    <property type="molecule type" value="Genomic_DNA"/>
</dbReference>
<dbReference type="Proteomes" id="UP000749646">
    <property type="component" value="Unassembled WGS sequence"/>
</dbReference>
<evidence type="ECO:0000313" key="3">
    <source>
        <dbReference type="Proteomes" id="UP000749646"/>
    </source>
</evidence>
<reference evidence="2" key="1">
    <citation type="journal article" date="2020" name="Fungal Divers.">
        <title>Resolving the Mortierellaceae phylogeny through synthesis of multi-gene phylogenetics and phylogenomics.</title>
        <authorList>
            <person name="Vandepol N."/>
            <person name="Liber J."/>
            <person name="Desiro A."/>
            <person name="Na H."/>
            <person name="Kennedy M."/>
            <person name="Barry K."/>
            <person name="Grigoriev I.V."/>
            <person name="Miller A.N."/>
            <person name="O'Donnell K."/>
            <person name="Stajich J.E."/>
            <person name="Bonito G."/>
        </authorList>
    </citation>
    <scope>NUCLEOTIDE SEQUENCE</scope>
    <source>
        <strain evidence="2">MES-2147</strain>
    </source>
</reference>
<comment type="caution">
    <text evidence="2">The sequence shown here is derived from an EMBL/GenBank/DDBJ whole genome shotgun (WGS) entry which is preliminary data.</text>
</comment>
<organism evidence="2 3">
    <name type="scientific">Modicella reniformis</name>
    <dbReference type="NCBI Taxonomy" id="1440133"/>
    <lineage>
        <taxon>Eukaryota</taxon>
        <taxon>Fungi</taxon>
        <taxon>Fungi incertae sedis</taxon>
        <taxon>Mucoromycota</taxon>
        <taxon>Mortierellomycotina</taxon>
        <taxon>Mortierellomycetes</taxon>
        <taxon>Mortierellales</taxon>
        <taxon>Mortierellaceae</taxon>
        <taxon>Modicella</taxon>
    </lineage>
</organism>
<gene>
    <name evidence="2" type="ORF">BGZ65_003620</name>
</gene>
<protein>
    <recommendedName>
        <fullName evidence="1">Arm-like repeat domain-containing protein</fullName>
    </recommendedName>
</protein>
<name>A0A9P6STP8_9FUNG</name>
<proteinExistence type="predicted"/>
<feature type="non-terminal residue" evidence="2">
    <location>
        <position position="1"/>
    </location>
</feature>
<sequence length="531" mass="58946">MFGSVISSPRDALTPFKVLELANVYLQSALRTNDPDIALVLCHDAEVSLSQVKRVAKKAISHPVHVEGQTLRKEIGAAYIGLGQILKSQGHQGWAEAFYKNAEKLGVNVQENQGQLVPCIGSIVDVNPPMNISDPAMDQQIQLVPSIDPTTVVHLPKGILDQNANTEAVQLLPHSSQGQNKQYRDIAKLPQNIFAKNVHPPVIEFKLPEADERLNNITQLVCCLSLLKSFQSTDDILEPAARKWLQVIENDSDEQDRLKLLATDVIRAFKRDELKDDKAVAEVVNLAPVLNREDFRTVLKELCSGVNQSMLLDVHQLEGLAQLIQGADPHYLDADDLVKILELLNTRLRGTHHQSPKHMYKLTMVVSRVLDAMADTKVKDLDREKLHQPLSSYLSEIKSSSDPYLVYQTAYAYQALLYVPDNETLWQGTIRRTGKVIQGVSGLVSAVKGLDLIGFIEGLKDIQQGFEGVSKTFEVAKTAYEGVSTVAKSGQGFLDCLKEGFSFNHKLSWYPALRGADALIREGQFAKFKKL</sequence>
<accession>A0A9P6STP8</accession>
<dbReference type="OrthoDB" id="2435592at2759"/>
<dbReference type="Pfam" id="PF23948">
    <property type="entry name" value="ARM_5"/>
    <property type="match status" value="1"/>
</dbReference>
<evidence type="ECO:0000313" key="2">
    <source>
        <dbReference type="EMBL" id="KAG0001291.1"/>
    </source>
</evidence>
<keyword evidence="3" id="KW-1185">Reference proteome</keyword>